<evidence type="ECO:0000259" key="1">
    <source>
        <dbReference type="PROSITE" id="PS50181"/>
    </source>
</evidence>
<dbReference type="Pfam" id="PF00646">
    <property type="entry name" value="F-box"/>
    <property type="match status" value="1"/>
</dbReference>
<dbReference type="SMART" id="SM00256">
    <property type="entry name" value="FBOX"/>
    <property type="match status" value="1"/>
</dbReference>
<feature type="domain" description="F-box" evidence="1">
    <location>
        <begin position="70"/>
        <end position="119"/>
    </location>
</feature>
<dbReference type="PROSITE" id="PS50181">
    <property type="entry name" value="FBOX"/>
    <property type="match status" value="1"/>
</dbReference>
<name>A0A5C2S5E0_9APHY</name>
<dbReference type="SUPFAM" id="SSF81383">
    <property type="entry name" value="F-box domain"/>
    <property type="match status" value="1"/>
</dbReference>
<dbReference type="Proteomes" id="UP000313359">
    <property type="component" value="Unassembled WGS sequence"/>
</dbReference>
<organism evidence="2 3">
    <name type="scientific">Lentinus tigrinus ALCF2SS1-6</name>
    <dbReference type="NCBI Taxonomy" id="1328759"/>
    <lineage>
        <taxon>Eukaryota</taxon>
        <taxon>Fungi</taxon>
        <taxon>Dikarya</taxon>
        <taxon>Basidiomycota</taxon>
        <taxon>Agaricomycotina</taxon>
        <taxon>Agaricomycetes</taxon>
        <taxon>Polyporales</taxon>
        <taxon>Polyporaceae</taxon>
        <taxon>Lentinus</taxon>
    </lineage>
</organism>
<protein>
    <recommendedName>
        <fullName evidence="1">F-box domain-containing protein</fullName>
    </recommendedName>
</protein>
<accession>A0A5C2S5E0</accession>
<dbReference type="InterPro" id="IPR001810">
    <property type="entry name" value="F-box_dom"/>
</dbReference>
<proteinExistence type="predicted"/>
<dbReference type="AlphaFoldDB" id="A0A5C2S5E0"/>
<dbReference type="OrthoDB" id="2754195at2759"/>
<evidence type="ECO:0000313" key="2">
    <source>
        <dbReference type="EMBL" id="RPD58204.1"/>
    </source>
</evidence>
<dbReference type="STRING" id="1328759.A0A5C2S5E0"/>
<keyword evidence="3" id="KW-1185">Reference proteome</keyword>
<reference evidence="2" key="1">
    <citation type="journal article" date="2018" name="Genome Biol. Evol.">
        <title>Genomics and development of Lentinus tigrinus, a white-rot wood-decaying mushroom with dimorphic fruiting bodies.</title>
        <authorList>
            <person name="Wu B."/>
            <person name="Xu Z."/>
            <person name="Knudson A."/>
            <person name="Carlson A."/>
            <person name="Chen N."/>
            <person name="Kovaka S."/>
            <person name="LaButti K."/>
            <person name="Lipzen A."/>
            <person name="Pennachio C."/>
            <person name="Riley R."/>
            <person name="Schakwitz W."/>
            <person name="Umezawa K."/>
            <person name="Ohm R.A."/>
            <person name="Grigoriev I.V."/>
            <person name="Nagy L.G."/>
            <person name="Gibbons J."/>
            <person name="Hibbett D."/>
        </authorList>
    </citation>
    <scope>NUCLEOTIDE SEQUENCE [LARGE SCALE GENOMIC DNA]</scope>
    <source>
        <strain evidence="2">ALCF2SS1-6</strain>
    </source>
</reference>
<dbReference type="EMBL" id="ML122276">
    <property type="protein sequence ID" value="RPD58204.1"/>
    <property type="molecule type" value="Genomic_DNA"/>
</dbReference>
<dbReference type="InterPro" id="IPR036047">
    <property type="entry name" value="F-box-like_dom_sf"/>
</dbReference>
<evidence type="ECO:0000313" key="3">
    <source>
        <dbReference type="Proteomes" id="UP000313359"/>
    </source>
</evidence>
<gene>
    <name evidence="2" type="ORF">L227DRAFT_577252</name>
</gene>
<sequence length="715" mass="82132">MESRLARLEEHLLKVQGTHFKESGGATSSEQVSPPAWGTLFDDNALHRQQVTGGRSRQRQARIPHFFSWKCRMPDLPLDVLIEIASHMHPLDLLHLSRVSKALRATLASKECRVVWLRALQAIPDLPPCPEDVSELAYVALIFGRNCYACGAEGAYAVDYALRVRYCAPCYDENVVEGVDVLGDLPEAVRDVAFMLIPAENTFKSYKIRDTLGRINPATHIAQDFYLARDLHALQAWCSDLPSVAHFDDFRAWACKRVENVAAKKAHGVMLDIWEDLVAHPSSARSNYKLKRRARILSLLRQKRHLDASFGGHGDDSEDYIDVRDLTPAVINCAVPPKDISQLEAEETMRFDREEGVETVRLQARYAELENCYERFMREHGPVDEAYDERCYPNRHDGALLFLTLAHRDNARISIDYDTFASDLALLREKFYGYELNIQAGLSSLLPDFSGFTSILRKPHAMFSCPKCGMTALPWPDINVHWCKEHSTESIWAVSLLRRPVVKWWRGGEDVANRILDAAGLNREWLIYWLNALIEEGRLYCNCGDPSFGPAHRQPWAQLVFHVYTHLRMNEDRHRDQADGSDEHVWRNDHVLKDCIRCIPESDGKVEALQMRYVSPEPSVLARVDAHLAQCPSGFVPVCRLCKEMTHKDKDLWMVLPPRANAISYHMTAKHDRAFNEDDILFENLWYLPRHQRHIFHWGVFALEEKISWEETRYV</sequence>